<reference evidence="6 7" key="1">
    <citation type="journal article" date="2019" name="Int. J. Syst. Evol. Microbiol.">
        <title>The Global Catalogue of Microorganisms (GCM) 10K type strain sequencing project: providing services to taxonomists for standard genome sequencing and annotation.</title>
        <authorList>
            <consortium name="The Broad Institute Genomics Platform"/>
            <consortium name="The Broad Institute Genome Sequencing Center for Infectious Disease"/>
            <person name="Wu L."/>
            <person name="Ma J."/>
        </authorList>
    </citation>
    <scope>NUCLEOTIDE SEQUENCE [LARGE SCALE GENOMIC DNA]</scope>
    <source>
        <strain evidence="6 7">JCM 3325</strain>
    </source>
</reference>
<feature type="domain" description="HTH lysR-type" evidence="5">
    <location>
        <begin position="11"/>
        <end position="68"/>
    </location>
</feature>
<dbReference type="Proteomes" id="UP001501231">
    <property type="component" value="Unassembled WGS sequence"/>
</dbReference>
<keyword evidence="3" id="KW-0238">DNA-binding</keyword>
<evidence type="ECO:0000313" key="7">
    <source>
        <dbReference type="Proteomes" id="UP001501231"/>
    </source>
</evidence>
<evidence type="ECO:0000259" key="5">
    <source>
        <dbReference type="PROSITE" id="PS50931"/>
    </source>
</evidence>
<dbReference type="PROSITE" id="PS50931">
    <property type="entry name" value="HTH_LYSR"/>
    <property type="match status" value="1"/>
</dbReference>
<dbReference type="EMBL" id="BAAARW010000002">
    <property type="protein sequence ID" value="GAA2400343.1"/>
    <property type="molecule type" value="Genomic_DNA"/>
</dbReference>
<proteinExistence type="inferred from homology"/>
<dbReference type="Pfam" id="PF03466">
    <property type="entry name" value="LysR_substrate"/>
    <property type="match status" value="1"/>
</dbReference>
<dbReference type="Gene3D" id="1.10.10.10">
    <property type="entry name" value="Winged helix-like DNA-binding domain superfamily/Winged helix DNA-binding domain"/>
    <property type="match status" value="1"/>
</dbReference>
<keyword evidence="2" id="KW-0805">Transcription regulation</keyword>
<protein>
    <submittedName>
        <fullName evidence="6">LysR family transcriptional regulator</fullName>
    </submittedName>
</protein>
<evidence type="ECO:0000256" key="3">
    <source>
        <dbReference type="ARBA" id="ARBA00023125"/>
    </source>
</evidence>
<gene>
    <name evidence="6" type="ORF">GCM10010191_04360</name>
</gene>
<dbReference type="InterPro" id="IPR036388">
    <property type="entry name" value="WH-like_DNA-bd_sf"/>
</dbReference>
<dbReference type="CDD" id="cd08423">
    <property type="entry name" value="PBP2_LTTR_like_6"/>
    <property type="match status" value="1"/>
</dbReference>
<dbReference type="PANTHER" id="PTHR30346:SF29">
    <property type="entry name" value="LYSR SUBSTRATE-BINDING"/>
    <property type="match status" value="1"/>
</dbReference>
<dbReference type="Pfam" id="PF00126">
    <property type="entry name" value="HTH_1"/>
    <property type="match status" value="1"/>
</dbReference>
<evidence type="ECO:0000256" key="2">
    <source>
        <dbReference type="ARBA" id="ARBA00023015"/>
    </source>
</evidence>
<keyword evidence="7" id="KW-1185">Reference proteome</keyword>
<dbReference type="SUPFAM" id="SSF53850">
    <property type="entry name" value="Periplasmic binding protein-like II"/>
    <property type="match status" value="1"/>
</dbReference>
<comment type="similarity">
    <text evidence="1">Belongs to the LysR transcriptional regulatory family.</text>
</comment>
<sequence length="328" mass="34266">MADTVKVTFTTSLPRLHLLVALHERGTLQAAASVLHISTSAASQQLATLTAEAGVRLTEADGRRLKLTDAGKILVEHAYAVFAQLERAQGDVQAAADGELGKLTVGAFPSAIATVLIPAVRLARERHPRLRVDVREVEIPAGLDRLSTGDLDVVVGVEGVGAPSPDDHRYVRLPLGVDDFLLAVPVDHPVADGSVAVLSQLADQEWVGTIEGDACDQLLHGACLAAGFRPAVRHRAADWTAILALVEAGLGLALVPSSARLPVSASVRVVPIAQRISRHVYAAVRRGGATHPAVAAYLTALEQVAGEVLDESAVPDTAARLHGQGAVL</sequence>
<evidence type="ECO:0000313" key="6">
    <source>
        <dbReference type="EMBL" id="GAA2400343.1"/>
    </source>
</evidence>
<dbReference type="InterPro" id="IPR036390">
    <property type="entry name" value="WH_DNA-bd_sf"/>
</dbReference>
<accession>A0ABN3IDJ8</accession>
<comment type="caution">
    <text evidence="6">The sequence shown here is derived from an EMBL/GenBank/DDBJ whole genome shotgun (WGS) entry which is preliminary data.</text>
</comment>
<dbReference type="Gene3D" id="3.40.190.10">
    <property type="entry name" value="Periplasmic binding protein-like II"/>
    <property type="match status" value="2"/>
</dbReference>
<keyword evidence="4" id="KW-0804">Transcription</keyword>
<name>A0ABN3IDJ8_9ACTN</name>
<evidence type="ECO:0000256" key="4">
    <source>
        <dbReference type="ARBA" id="ARBA00023163"/>
    </source>
</evidence>
<organism evidence="6 7">
    <name type="scientific">Actinomadura vinacea</name>
    <dbReference type="NCBI Taxonomy" id="115336"/>
    <lineage>
        <taxon>Bacteria</taxon>
        <taxon>Bacillati</taxon>
        <taxon>Actinomycetota</taxon>
        <taxon>Actinomycetes</taxon>
        <taxon>Streptosporangiales</taxon>
        <taxon>Thermomonosporaceae</taxon>
        <taxon>Actinomadura</taxon>
    </lineage>
</organism>
<dbReference type="SUPFAM" id="SSF46785">
    <property type="entry name" value="Winged helix' DNA-binding domain"/>
    <property type="match status" value="1"/>
</dbReference>
<evidence type="ECO:0000256" key="1">
    <source>
        <dbReference type="ARBA" id="ARBA00009437"/>
    </source>
</evidence>
<dbReference type="InterPro" id="IPR005119">
    <property type="entry name" value="LysR_subst-bd"/>
</dbReference>
<dbReference type="InterPro" id="IPR000847">
    <property type="entry name" value="LysR_HTH_N"/>
</dbReference>
<dbReference type="PANTHER" id="PTHR30346">
    <property type="entry name" value="TRANSCRIPTIONAL DUAL REGULATOR HCAR-RELATED"/>
    <property type="match status" value="1"/>
</dbReference>